<reference evidence="2 3" key="1">
    <citation type="journal article" date="2016" name="Mol. Biol. Evol.">
        <title>Comparative Genomics of Early-Diverging Mushroom-Forming Fungi Provides Insights into the Origins of Lignocellulose Decay Capabilities.</title>
        <authorList>
            <person name="Nagy L.G."/>
            <person name="Riley R."/>
            <person name="Tritt A."/>
            <person name="Adam C."/>
            <person name="Daum C."/>
            <person name="Floudas D."/>
            <person name="Sun H."/>
            <person name="Yadav J.S."/>
            <person name="Pangilinan J."/>
            <person name="Larsson K.H."/>
            <person name="Matsuura K."/>
            <person name="Barry K."/>
            <person name="Labutti K."/>
            <person name="Kuo R."/>
            <person name="Ohm R.A."/>
            <person name="Bhattacharya S.S."/>
            <person name="Shirouzu T."/>
            <person name="Yoshinaga Y."/>
            <person name="Martin F.M."/>
            <person name="Grigoriev I.V."/>
            <person name="Hibbett D.S."/>
        </authorList>
    </citation>
    <scope>NUCLEOTIDE SEQUENCE [LARGE SCALE GENOMIC DNA]</scope>
    <source>
        <strain evidence="2 3">HHB14362 ss-1</strain>
    </source>
</reference>
<dbReference type="AlphaFoldDB" id="A0A165PDW7"/>
<proteinExistence type="predicted"/>
<dbReference type="InParanoid" id="A0A165PDW7"/>
<sequence length="391" mass="43077">MVFPSTGRQILSAFIHFAGVSILAHCLSRRVSIEHLTSISGFMQLSWPRLLIILVFLDSWLFLFTGGIIIFGAGMELSGTVCSLGIDICIAFYATSKIFIYWFLIEKVFLVWTPGANAKRMKSPVYIGCLVMLSLYTVVVIIMVLGRVSFFRDDGACSIGLHPYASGTLVAYDLFINLVLNGLFLWPLLRSRFMNPTIKKVATRTLCASVVALTTSTVNMLVLTLMHGRQLGWVCLGSCGTDVVFNAIVLFWITSGAGAGSTGNVSTGRDRAKANQPVGVAISAYPPTSPMYPARDSKVNSPRSPGAGFDYVPRENEEHASPSNVTFIAQGADELQVDRRRVYMGTRTRSRLGSILDFFRRSNDRGEEHSLQVRVTIIGEMCCGYKIRHLE</sequence>
<dbReference type="PANTHER" id="PTHR38848">
    <property type="entry name" value="G-PROTEIN COUPLED RECEPTORS FAMILY 3 PROFILE DOMAIN-CONTAINING PROTEIN"/>
    <property type="match status" value="1"/>
</dbReference>
<evidence type="ECO:0000256" key="1">
    <source>
        <dbReference type="SAM" id="Phobius"/>
    </source>
</evidence>
<feature type="transmembrane region" description="Helical" evidence="1">
    <location>
        <begin position="201"/>
        <end position="225"/>
    </location>
</feature>
<gene>
    <name evidence="2" type="ORF">NEOLEDRAFT_1074647</name>
</gene>
<feature type="transmembrane region" description="Helical" evidence="1">
    <location>
        <begin position="84"/>
        <end position="104"/>
    </location>
</feature>
<feature type="transmembrane region" description="Helical" evidence="1">
    <location>
        <begin position="170"/>
        <end position="189"/>
    </location>
</feature>
<evidence type="ECO:0000313" key="2">
    <source>
        <dbReference type="EMBL" id="KZT20900.1"/>
    </source>
</evidence>
<feature type="transmembrane region" description="Helical" evidence="1">
    <location>
        <begin position="49"/>
        <end position="72"/>
    </location>
</feature>
<evidence type="ECO:0000313" key="3">
    <source>
        <dbReference type="Proteomes" id="UP000076761"/>
    </source>
</evidence>
<feature type="transmembrane region" description="Helical" evidence="1">
    <location>
        <begin position="6"/>
        <end position="28"/>
    </location>
</feature>
<organism evidence="2 3">
    <name type="scientific">Neolentinus lepideus HHB14362 ss-1</name>
    <dbReference type="NCBI Taxonomy" id="1314782"/>
    <lineage>
        <taxon>Eukaryota</taxon>
        <taxon>Fungi</taxon>
        <taxon>Dikarya</taxon>
        <taxon>Basidiomycota</taxon>
        <taxon>Agaricomycotina</taxon>
        <taxon>Agaricomycetes</taxon>
        <taxon>Gloeophyllales</taxon>
        <taxon>Gloeophyllaceae</taxon>
        <taxon>Neolentinus</taxon>
    </lineage>
</organism>
<keyword evidence="1" id="KW-0472">Membrane</keyword>
<feature type="transmembrane region" description="Helical" evidence="1">
    <location>
        <begin position="125"/>
        <end position="150"/>
    </location>
</feature>
<keyword evidence="3" id="KW-1185">Reference proteome</keyword>
<name>A0A165PDW7_9AGAM</name>
<keyword evidence="1" id="KW-0812">Transmembrane</keyword>
<accession>A0A165PDW7</accession>
<dbReference type="PANTHER" id="PTHR38848:SF3">
    <property type="entry name" value="G-PROTEIN COUPLED RECEPTORS FAMILY 3 PROFILE DOMAIN-CONTAINING PROTEIN"/>
    <property type="match status" value="1"/>
</dbReference>
<keyword evidence="1" id="KW-1133">Transmembrane helix</keyword>
<dbReference type="EMBL" id="KV425614">
    <property type="protein sequence ID" value="KZT20900.1"/>
    <property type="molecule type" value="Genomic_DNA"/>
</dbReference>
<protein>
    <submittedName>
        <fullName evidence="2">Uncharacterized protein</fullName>
    </submittedName>
</protein>
<dbReference type="Proteomes" id="UP000076761">
    <property type="component" value="Unassembled WGS sequence"/>
</dbReference>
<dbReference type="OrthoDB" id="3210850at2759"/>